<reference evidence="8 9" key="1">
    <citation type="submission" date="2024-01" db="EMBL/GenBank/DDBJ databases">
        <authorList>
            <person name="Deng Y."/>
            <person name="Su J."/>
        </authorList>
    </citation>
    <scope>NUCLEOTIDE SEQUENCE [LARGE SCALE GENOMIC DNA]</scope>
    <source>
        <strain evidence="8 9">CPCC 100088</strain>
    </source>
</reference>
<gene>
    <name evidence="6" type="primary">rutA</name>
    <name evidence="8" type="ORF">VSX56_06230</name>
</gene>
<keyword evidence="2 6" id="KW-0288">FMN</keyword>
<reference evidence="8 9" key="2">
    <citation type="submission" date="2024-06" db="EMBL/GenBank/DDBJ databases">
        <title>Thioclava kandeliae sp. nov. from a rhizosphere soil sample of Kandelia candel in a mangrove.</title>
        <authorList>
            <person name="Mu T."/>
        </authorList>
    </citation>
    <scope>NUCLEOTIDE SEQUENCE [LARGE SCALE GENOMIC DNA]</scope>
    <source>
        <strain evidence="8 9">CPCC 100088</strain>
    </source>
</reference>
<feature type="binding site" evidence="6">
    <location>
        <position position="192"/>
    </location>
    <ligand>
        <name>FMN</name>
        <dbReference type="ChEBI" id="CHEBI:58210"/>
    </ligand>
</feature>
<dbReference type="Gene3D" id="3.20.20.30">
    <property type="entry name" value="Luciferase-like domain"/>
    <property type="match status" value="1"/>
</dbReference>
<dbReference type="PANTHER" id="PTHR42847:SF4">
    <property type="entry name" value="ALKANESULFONATE MONOOXYGENASE-RELATED"/>
    <property type="match status" value="1"/>
</dbReference>
<feature type="binding site" evidence="6">
    <location>
        <begin position="141"/>
        <end position="142"/>
    </location>
    <ligand>
        <name>FMN</name>
        <dbReference type="ChEBI" id="CHEBI:58210"/>
    </ligand>
</feature>
<dbReference type="Proteomes" id="UP001438953">
    <property type="component" value="Unassembled WGS sequence"/>
</dbReference>
<comment type="catalytic activity">
    <reaction evidence="6">
        <text>thymine + FMNH2 + NADH + O2 = (Z)-2-methylureidoacrylate + FMN + NAD(+) + H2O + H(+)</text>
        <dbReference type="Rhea" id="RHEA:31599"/>
        <dbReference type="ChEBI" id="CHEBI:15377"/>
        <dbReference type="ChEBI" id="CHEBI:15378"/>
        <dbReference type="ChEBI" id="CHEBI:15379"/>
        <dbReference type="ChEBI" id="CHEBI:17821"/>
        <dbReference type="ChEBI" id="CHEBI:57540"/>
        <dbReference type="ChEBI" id="CHEBI:57618"/>
        <dbReference type="ChEBI" id="CHEBI:57945"/>
        <dbReference type="ChEBI" id="CHEBI:58210"/>
        <dbReference type="ChEBI" id="CHEBI:143783"/>
        <dbReference type="EC" id="1.14.99.46"/>
    </reaction>
</comment>
<dbReference type="SUPFAM" id="SSF51679">
    <property type="entry name" value="Bacterial luciferase-like"/>
    <property type="match status" value="1"/>
</dbReference>
<keyword evidence="5 6" id="KW-0503">Monooxygenase</keyword>
<comment type="caution">
    <text evidence="8">The sequence shown here is derived from an EMBL/GenBank/DDBJ whole genome shotgun (WGS) entry which is preliminary data.</text>
</comment>
<dbReference type="Pfam" id="PF00296">
    <property type="entry name" value="Bac_luciferase"/>
    <property type="match status" value="1"/>
</dbReference>
<name>A0ABV1SEN8_9RHOB</name>
<dbReference type="HAMAP" id="MF_01699">
    <property type="entry name" value="RutA"/>
    <property type="match status" value="1"/>
</dbReference>
<evidence type="ECO:0000256" key="3">
    <source>
        <dbReference type="ARBA" id="ARBA00022857"/>
    </source>
</evidence>
<keyword evidence="4 6" id="KW-0560">Oxidoreductase</keyword>
<dbReference type="InterPro" id="IPR011251">
    <property type="entry name" value="Luciferase-like_dom"/>
</dbReference>
<evidence type="ECO:0000259" key="7">
    <source>
        <dbReference type="Pfam" id="PF00296"/>
    </source>
</evidence>
<keyword evidence="1 6" id="KW-0285">Flavoprotein</keyword>
<feature type="binding site" evidence="6">
    <location>
        <position position="125"/>
    </location>
    <ligand>
        <name>FMN</name>
        <dbReference type="ChEBI" id="CHEBI:58210"/>
    </ligand>
</feature>
<dbReference type="InterPro" id="IPR036661">
    <property type="entry name" value="Luciferase-like_sf"/>
</dbReference>
<feature type="binding site" evidence="6">
    <location>
        <begin position="50"/>
        <end position="51"/>
    </location>
    <ligand>
        <name>FMN</name>
        <dbReference type="ChEBI" id="CHEBI:58210"/>
    </ligand>
</feature>
<keyword evidence="3 6" id="KW-0521">NADP</keyword>
<dbReference type="RefSeq" id="WP_350935666.1">
    <property type="nucleotide sequence ID" value="NZ_JAYWLC010000004.1"/>
</dbReference>
<comment type="catalytic activity">
    <reaction evidence="6">
        <text>uracil + FMNH2 + NADH + O2 = (Z)-3-ureidoacrylate + FMN + NAD(+) + H2O + H(+)</text>
        <dbReference type="Rhea" id="RHEA:31587"/>
        <dbReference type="ChEBI" id="CHEBI:15377"/>
        <dbReference type="ChEBI" id="CHEBI:15378"/>
        <dbReference type="ChEBI" id="CHEBI:15379"/>
        <dbReference type="ChEBI" id="CHEBI:17568"/>
        <dbReference type="ChEBI" id="CHEBI:57540"/>
        <dbReference type="ChEBI" id="CHEBI:57618"/>
        <dbReference type="ChEBI" id="CHEBI:57945"/>
        <dbReference type="ChEBI" id="CHEBI:58210"/>
        <dbReference type="ChEBI" id="CHEBI:59891"/>
        <dbReference type="EC" id="1.14.99.46"/>
    </reaction>
</comment>
<dbReference type="EC" id="1.14.99.46" evidence="6"/>
<comment type="function">
    <text evidence="6">Catalyzes the pyrimidine ring opening between N-3 and C-4 by an unusual flavin hydroperoxide-catalyzed mechanism, adding oxygen atoms in the process to yield ureidoacrylate peracid, that immediately reacts with FMN forming ureidoacrylate and FMN-N(5)-oxide. The FMN-N(5)-oxide reacts spontaneously with NADH to produce FMN. Requires the flavin reductase RutF to regenerate FMN in vivo.</text>
</comment>
<organism evidence="8 9">
    <name type="scientific">Thioclava kandeliae</name>
    <dbReference type="NCBI Taxonomy" id="3070818"/>
    <lineage>
        <taxon>Bacteria</taxon>
        <taxon>Pseudomonadati</taxon>
        <taxon>Pseudomonadota</taxon>
        <taxon>Alphaproteobacteria</taxon>
        <taxon>Rhodobacterales</taxon>
        <taxon>Paracoccaceae</taxon>
        <taxon>Thioclava</taxon>
    </lineage>
</organism>
<feature type="binding site" evidence="6">
    <location>
        <position position="116"/>
    </location>
    <ligand>
        <name>FMN</name>
        <dbReference type="ChEBI" id="CHEBI:58210"/>
    </ligand>
</feature>
<protein>
    <recommendedName>
        <fullName evidence="6">Pyrimidine monooxygenase RutA</fullName>
        <ecNumber evidence="6">1.14.99.46</ecNumber>
    </recommendedName>
</protein>
<evidence type="ECO:0000256" key="6">
    <source>
        <dbReference type="HAMAP-Rule" id="MF_01699"/>
    </source>
</evidence>
<evidence type="ECO:0000256" key="4">
    <source>
        <dbReference type="ARBA" id="ARBA00023002"/>
    </source>
</evidence>
<evidence type="ECO:0000256" key="1">
    <source>
        <dbReference type="ARBA" id="ARBA00022630"/>
    </source>
</evidence>
<evidence type="ECO:0000256" key="2">
    <source>
        <dbReference type="ARBA" id="ARBA00022643"/>
    </source>
</evidence>
<dbReference type="InterPro" id="IPR050172">
    <property type="entry name" value="SsuD_RutA_monooxygenase"/>
</dbReference>
<sequence length="367" mass="40220">MTQIGVFLPIGGKGWLISTTSPATRPSFDFNKAIAQRAEHFGLDFALSMIKFRGYNGPSRYWNEALESFTMMSGIAAVTQRINLFASCAMLTLPPAITARMAVTMDSIAPGRVGVNMVTGWQPKEYSQMGLELTPEHFSRRYDYAGEYVQVMQELWATGRSDFKGDFFQMDDCVLEPLPTNNRIPIVGAGQSEAGMDFVAKYGDYNFVGSGGDLNNTTASRDTVARVNAAAQRHGRDTGAFLLLMIIADRTEKLAFDKWELYKQGTDIEALQWQASQAGQDKVAKDGSTAAALVRAIDNPQPTGMLKLIGSYEQVAAMLDEIASVPGLKGIMLTFDDFIIGMEQFGQYIQPLMKTRNGAARKASFAA</sequence>
<evidence type="ECO:0000313" key="8">
    <source>
        <dbReference type="EMBL" id="MER5171373.1"/>
    </source>
</evidence>
<accession>A0ABV1SEN8</accession>
<feature type="domain" description="Luciferase-like" evidence="7">
    <location>
        <begin position="3"/>
        <end position="323"/>
    </location>
</feature>
<dbReference type="InterPro" id="IPR019914">
    <property type="entry name" value="Pyrimidine_monooxygenase_RutA"/>
</dbReference>
<comment type="similarity">
    <text evidence="6">Belongs to the NtaA/SnaA/DszA monooxygenase family. RutA subfamily.</text>
</comment>
<proteinExistence type="inferred from homology"/>
<evidence type="ECO:0000256" key="5">
    <source>
        <dbReference type="ARBA" id="ARBA00023033"/>
    </source>
</evidence>
<dbReference type="EMBL" id="JAYWLC010000004">
    <property type="protein sequence ID" value="MER5171373.1"/>
    <property type="molecule type" value="Genomic_DNA"/>
</dbReference>
<keyword evidence="9" id="KW-1185">Reference proteome</keyword>
<evidence type="ECO:0000313" key="9">
    <source>
        <dbReference type="Proteomes" id="UP001438953"/>
    </source>
</evidence>
<dbReference type="PANTHER" id="PTHR42847">
    <property type="entry name" value="ALKANESULFONATE MONOOXYGENASE"/>
    <property type="match status" value="1"/>
</dbReference>